<dbReference type="Proteomes" id="UP000190042">
    <property type="component" value="Unassembled WGS sequence"/>
</dbReference>
<name>A0A1T4Y6W1_9BACL</name>
<evidence type="ECO:0000313" key="3">
    <source>
        <dbReference type="Proteomes" id="UP000190042"/>
    </source>
</evidence>
<proteinExistence type="predicted"/>
<dbReference type="AlphaFoldDB" id="A0A1T4Y6W1"/>
<dbReference type="RefSeq" id="WP_078817412.1">
    <property type="nucleotide sequence ID" value="NZ_FUYJ01000003.1"/>
</dbReference>
<dbReference type="PANTHER" id="PTHR40032:SF1">
    <property type="entry name" value="EXPORTED PROTEIN"/>
    <property type="match status" value="1"/>
</dbReference>
<evidence type="ECO:0000313" key="2">
    <source>
        <dbReference type="EMBL" id="SKA97470.1"/>
    </source>
</evidence>
<organism evidence="2 3">
    <name type="scientific">Sporosarcina newyorkensis</name>
    <dbReference type="NCBI Taxonomy" id="759851"/>
    <lineage>
        <taxon>Bacteria</taxon>
        <taxon>Bacillati</taxon>
        <taxon>Bacillota</taxon>
        <taxon>Bacilli</taxon>
        <taxon>Bacillales</taxon>
        <taxon>Caryophanaceae</taxon>
        <taxon>Sporosarcina</taxon>
    </lineage>
</organism>
<sequence>MYDRLAAVRYADKWWNSRNPAFPIVEDDCTNYISQCLLAGGAPMHGYPNREKGWWMRNGTWSFSFTVAHSLRWYLATSKKGLTATQVGSAEELGLGDVIAYDFQGDGRFDHSTIVTAKDGRIPLVNAHTYNAYHRTWDYKDSYAYSPNATYIFFKINDNFS</sequence>
<dbReference type="Pfam" id="PF12671">
    <property type="entry name" value="Amidase_6"/>
    <property type="match status" value="1"/>
</dbReference>
<dbReference type="EMBL" id="FUYJ01000003">
    <property type="protein sequence ID" value="SKA97470.1"/>
    <property type="molecule type" value="Genomic_DNA"/>
</dbReference>
<evidence type="ECO:0000259" key="1">
    <source>
        <dbReference type="Pfam" id="PF12671"/>
    </source>
</evidence>
<keyword evidence="3" id="KW-1185">Reference proteome</keyword>
<dbReference type="InterPro" id="IPR024301">
    <property type="entry name" value="Amidase_6"/>
</dbReference>
<accession>A0A1T4Y6W1</accession>
<feature type="domain" description="Putative amidase" evidence="1">
    <location>
        <begin position="2"/>
        <end position="150"/>
    </location>
</feature>
<gene>
    <name evidence="2" type="ORF">SAMN04244570_1873</name>
</gene>
<protein>
    <submittedName>
        <fullName evidence="2">Putative amidase domain-containing protein</fullName>
    </submittedName>
</protein>
<dbReference type="PANTHER" id="PTHR40032">
    <property type="entry name" value="EXPORTED PROTEIN-RELATED"/>
    <property type="match status" value="1"/>
</dbReference>
<reference evidence="3" key="1">
    <citation type="submission" date="2017-02" db="EMBL/GenBank/DDBJ databases">
        <authorList>
            <person name="Varghese N."/>
            <person name="Submissions S."/>
        </authorList>
    </citation>
    <scope>NUCLEOTIDE SEQUENCE [LARGE SCALE GENOMIC DNA]</scope>
    <source>
        <strain evidence="3">DSM 23966</strain>
    </source>
</reference>